<dbReference type="AlphaFoldDB" id="A3IHL8"/>
<evidence type="ECO:0000313" key="3">
    <source>
        <dbReference type="Proteomes" id="UP000003781"/>
    </source>
</evidence>
<organism evidence="2 3">
    <name type="scientific">Crocosphaera chwakensis CCY0110</name>
    <dbReference type="NCBI Taxonomy" id="391612"/>
    <lineage>
        <taxon>Bacteria</taxon>
        <taxon>Bacillati</taxon>
        <taxon>Cyanobacteriota</taxon>
        <taxon>Cyanophyceae</taxon>
        <taxon>Oscillatoriophycideae</taxon>
        <taxon>Chroococcales</taxon>
        <taxon>Aphanothecaceae</taxon>
        <taxon>Crocosphaera</taxon>
        <taxon>Crocosphaera chwakensis</taxon>
    </lineage>
</organism>
<evidence type="ECO:0000313" key="2">
    <source>
        <dbReference type="EMBL" id="EAZ93300.1"/>
    </source>
</evidence>
<protein>
    <submittedName>
        <fullName evidence="2">Uncharacterized protein</fullName>
    </submittedName>
</protein>
<sequence length="21" mass="2221">MGISRAEGKSTSGTNRTQLIL</sequence>
<dbReference type="EMBL" id="AAXW01000002">
    <property type="protein sequence ID" value="EAZ93300.1"/>
    <property type="molecule type" value="Genomic_DNA"/>
</dbReference>
<comment type="caution">
    <text evidence="2">The sequence shown here is derived from an EMBL/GenBank/DDBJ whole genome shotgun (WGS) entry which is preliminary data.</text>
</comment>
<reference evidence="2 3" key="1">
    <citation type="submission" date="2007-03" db="EMBL/GenBank/DDBJ databases">
        <authorList>
            <person name="Stal L."/>
            <person name="Ferriera S."/>
            <person name="Johnson J."/>
            <person name="Kravitz S."/>
            <person name="Beeson K."/>
            <person name="Sutton G."/>
            <person name="Rogers Y.-H."/>
            <person name="Friedman R."/>
            <person name="Frazier M."/>
            <person name="Venter J.C."/>
        </authorList>
    </citation>
    <scope>NUCLEOTIDE SEQUENCE [LARGE SCALE GENOMIC DNA]</scope>
    <source>
        <strain evidence="2 3">CCY0110</strain>
    </source>
</reference>
<gene>
    <name evidence="2" type="ORF">CY0110_15932</name>
</gene>
<dbReference type="Proteomes" id="UP000003781">
    <property type="component" value="Unassembled WGS sequence"/>
</dbReference>
<feature type="compositionally biased region" description="Polar residues" evidence="1">
    <location>
        <begin position="9"/>
        <end position="21"/>
    </location>
</feature>
<proteinExistence type="predicted"/>
<accession>A3IHL8</accession>
<name>A3IHL8_9CHRO</name>
<evidence type="ECO:0000256" key="1">
    <source>
        <dbReference type="SAM" id="MobiDB-lite"/>
    </source>
</evidence>
<feature type="region of interest" description="Disordered" evidence="1">
    <location>
        <begin position="1"/>
        <end position="21"/>
    </location>
</feature>
<keyword evidence="3" id="KW-1185">Reference proteome</keyword>